<evidence type="ECO:0000313" key="6">
    <source>
        <dbReference type="Proteomes" id="UP000587527"/>
    </source>
</evidence>
<dbReference type="PANTHER" id="PTHR43405">
    <property type="entry name" value="GLYCOSYL HYDROLASE DIGH"/>
    <property type="match status" value="1"/>
</dbReference>
<gene>
    <name evidence="5" type="ORF">F4553_002429</name>
</gene>
<evidence type="ECO:0000256" key="1">
    <source>
        <dbReference type="ARBA" id="ARBA00022729"/>
    </source>
</evidence>
<keyword evidence="6" id="KW-1185">Reference proteome</keyword>
<dbReference type="RefSeq" id="WP_184835428.1">
    <property type="nucleotide sequence ID" value="NZ_JACHMN010000002.1"/>
</dbReference>
<dbReference type="InterPro" id="IPR003790">
    <property type="entry name" value="GHL10"/>
</dbReference>
<proteinExistence type="predicted"/>
<dbReference type="InterPro" id="IPR052177">
    <property type="entry name" value="Divisome_Glycosyl_Hydrolase"/>
</dbReference>
<keyword evidence="5" id="KW-0449">Lipoprotein</keyword>
<keyword evidence="1 2" id="KW-0732">Signal</keyword>
<sequence length="652" mass="70209">MVRLRGVLPLLLLAALGVAAIAREAPPVPVACTTNPATPKSQFRAMWISTVVNIDWPSAPGLSVAQQQAEYRSWLDLAVQRRMNAMVVQVRPAADAFWPSPLEPWSQWLTGQQGTAPGYDPLAFLVSEAHARNLDFHAWFNPYRVGMTENLTDLVAAHPARQHPGWTFAYGGKRYYNPGIPAVRDFVEDAMMDAVSRYDIDGVHWDDYFYPYPDGSAIPDQATFAQYGSGFTDIGDWRRSNVDKLVQEMGQRIKAAKPWVAFGISPFGIWRNGSTNPLGSATDGLQSYDSIYADTRKWVKQHWIDYITPQIYWHRGFVIADYDVLVPWWASVVAGTGVQLYVGQATYRTGASGQPAQWQTTTELTDHLFVNRGYPQVSGDIHFSAKDVRADRLGSVTRLAGDHYSRTALVPVNAGLGGAAPVAPSITSATRAGGTVTVGWSAAGGATAYAIYRLNGSGAAGSCAFADATALLGTTRSRTFTDTSAVSSQTYSYYVTALDRQHHESPVSAARVVAGGGPFSVIVDNATAGRFTASAAWGTSSFSDQGYGADYRFATPVSSSDVAWFAVDVPSVGAYKVEVWYPANAGYNAATPFIVATTTGNRSVTVNQTANGGKWVSLGTFTLAAGDRNTVGVSRWTTGTGYVVADAVRISS</sequence>
<feature type="signal peptide" evidence="2">
    <location>
        <begin position="1"/>
        <end position="19"/>
    </location>
</feature>
<accession>A0A841BQF3</accession>
<protein>
    <submittedName>
        <fullName evidence="5">Uncharacterized lipoprotein YddW (UPF0748 family)</fullName>
    </submittedName>
</protein>
<dbReference type="GO" id="GO:0005975">
    <property type="term" value="P:carbohydrate metabolic process"/>
    <property type="evidence" value="ECO:0007669"/>
    <property type="project" value="UniProtKB-ARBA"/>
</dbReference>
<name>A0A841BQF3_9ACTN</name>
<organism evidence="5 6">
    <name type="scientific">Allocatelliglobosispora scoriae</name>
    <dbReference type="NCBI Taxonomy" id="643052"/>
    <lineage>
        <taxon>Bacteria</taxon>
        <taxon>Bacillati</taxon>
        <taxon>Actinomycetota</taxon>
        <taxon>Actinomycetes</taxon>
        <taxon>Micromonosporales</taxon>
        <taxon>Micromonosporaceae</taxon>
        <taxon>Allocatelliglobosispora</taxon>
    </lineage>
</organism>
<feature type="chain" id="PRO_5038929300" evidence="2">
    <location>
        <begin position="20"/>
        <end position="652"/>
    </location>
</feature>
<dbReference type="InterPro" id="IPR017853">
    <property type="entry name" value="GH"/>
</dbReference>
<evidence type="ECO:0000256" key="2">
    <source>
        <dbReference type="SAM" id="SignalP"/>
    </source>
</evidence>
<dbReference type="PANTHER" id="PTHR43405:SF1">
    <property type="entry name" value="GLYCOSYL HYDROLASE DIGH"/>
    <property type="match status" value="1"/>
</dbReference>
<feature type="domain" description="Glycosyl hydrolase-like 10" evidence="3">
    <location>
        <begin position="43"/>
        <end position="358"/>
    </location>
</feature>
<evidence type="ECO:0000259" key="3">
    <source>
        <dbReference type="Pfam" id="PF02638"/>
    </source>
</evidence>
<evidence type="ECO:0000259" key="4">
    <source>
        <dbReference type="Pfam" id="PF25275"/>
    </source>
</evidence>
<dbReference type="CDD" id="cd14488">
    <property type="entry name" value="CBM6-CBM35-CBM36_like_2"/>
    <property type="match status" value="1"/>
</dbReference>
<dbReference type="Gene3D" id="2.60.40.10">
    <property type="entry name" value="Immunoglobulins"/>
    <property type="match status" value="1"/>
</dbReference>
<dbReference type="SUPFAM" id="SSF51445">
    <property type="entry name" value="(Trans)glycosidases"/>
    <property type="match status" value="1"/>
</dbReference>
<dbReference type="Proteomes" id="UP000587527">
    <property type="component" value="Unassembled WGS sequence"/>
</dbReference>
<dbReference type="Pfam" id="PF25275">
    <property type="entry name" value="Golvesin_C"/>
    <property type="match status" value="1"/>
</dbReference>
<dbReference type="EMBL" id="JACHMN010000002">
    <property type="protein sequence ID" value="MBB5869050.1"/>
    <property type="molecule type" value="Genomic_DNA"/>
</dbReference>
<dbReference type="Pfam" id="PF02638">
    <property type="entry name" value="GHL10"/>
    <property type="match status" value="1"/>
</dbReference>
<dbReference type="InterPro" id="IPR033803">
    <property type="entry name" value="CBD-like_Golvesin-Xly"/>
</dbReference>
<reference evidence="5 6" key="1">
    <citation type="submission" date="2020-08" db="EMBL/GenBank/DDBJ databases">
        <title>Sequencing the genomes of 1000 actinobacteria strains.</title>
        <authorList>
            <person name="Klenk H.-P."/>
        </authorList>
    </citation>
    <scope>NUCLEOTIDE SEQUENCE [LARGE SCALE GENOMIC DNA]</scope>
    <source>
        <strain evidence="5 6">DSM 45362</strain>
    </source>
</reference>
<dbReference type="InterPro" id="IPR013783">
    <property type="entry name" value="Ig-like_fold"/>
</dbReference>
<comment type="caution">
    <text evidence="5">The sequence shown here is derived from an EMBL/GenBank/DDBJ whole genome shotgun (WGS) entry which is preliminary data.</text>
</comment>
<dbReference type="Gene3D" id="2.60.120.260">
    <property type="entry name" value="Galactose-binding domain-like"/>
    <property type="match status" value="1"/>
</dbReference>
<dbReference type="Gene3D" id="3.20.20.80">
    <property type="entry name" value="Glycosidases"/>
    <property type="match status" value="1"/>
</dbReference>
<evidence type="ECO:0000313" key="5">
    <source>
        <dbReference type="EMBL" id="MBB5869050.1"/>
    </source>
</evidence>
<dbReference type="AlphaFoldDB" id="A0A841BQF3"/>
<feature type="domain" description="Golvesin/Xly CBD-like" evidence="4">
    <location>
        <begin position="521"/>
        <end position="651"/>
    </location>
</feature>